<accession>A0ABN2NHH6</accession>
<evidence type="ECO:0000256" key="5">
    <source>
        <dbReference type="SAM" id="MobiDB-lite"/>
    </source>
</evidence>
<dbReference type="InterPro" id="IPR013785">
    <property type="entry name" value="Aldolase_TIM"/>
</dbReference>
<dbReference type="CDD" id="cd14792">
    <property type="entry name" value="GH27"/>
    <property type="match status" value="1"/>
</dbReference>
<keyword evidence="2 4" id="KW-0378">Hydrolase</keyword>
<dbReference type="Pfam" id="PF16499">
    <property type="entry name" value="Melibiase_2"/>
    <property type="match status" value="1"/>
</dbReference>
<evidence type="ECO:0000313" key="7">
    <source>
        <dbReference type="Proteomes" id="UP001501094"/>
    </source>
</evidence>
<evidence type="ECO:0000256" key="4">
    <source>
        <dbReference type="RuleBase" id="RU361168"/>
    </source>
</evidence>
<dbReference type="SUPFAM" id="SSF51445">
    <property type="entry name" value="(Trans)glycosidases"/>
    <property type="match status" value="1"/>
</dbReference>
<dbReference type="PANTHER" id="PTHR11452">
    <property type="entry name" value="ALPHA-GALACTOSIDASE/ALPHA-N-ACETYLGALACTOSAMINIDASE"/>
    <property type="match status" value="1"/>
</dbReference>
<organism evidence="6 7">
    <name type="scientific">Myceligenerans crystallogenes</name>
    <dbReference type="NCBI Taxonomy" id="316335"/>
    <lineage>
        <taxon>Bacteria</taxon>
        <taxon>Bacillati</taxon>
        <taxon>Actinomycetota</taxon>
        <taxon>Actinomycetes</taxon>
        <taxon>Micrococcales</taxon>
        <taxon>Promicromonosporaceae</taxon>
        <taxon>Myceligenerans</taxon>
    </lineage>
</organism>
<gene>
    <name evidence="6" type="ORF">GCM10009751_30450</name>
</gene>
<dbReference type="EMBL" id="BAAANL010000006">
    <property type="protein sequence ID" value="GAA1869531.1"/>
    <property type="molecule type" value="Genomic_DNA"/>
</dbReference>
<dbReference type="RefSeq" id="WP_344104467.1">
    <property type="nucleotide sequence ID" value="NZ_BAAANL010000006.1"/>
</dbReference>
<dbReference type="Proteomes" id="UP001501094">
    <property type="component" value="Unassembled WGS sequence"/>
</dbReference>
<proteinExistence type="inferred from homology"/>
<comment type="caution">
    <text evidence="6">The sequence shown here is derived from an EMBL/GenBank/DDBJ whole genome shotgun (WGS) entry which is preliminary data.</text>
</comment>
<comment type="similarity">
    <text evidence="1 4">Belongs to the glycosyl hydrolase 27 family.</text>
</comment>
<dbReference type="InterPro" id="IPR013780">
    <property type="entry name" value="Glyco_hydro_b"/>
</dbReference>
<keyword evidence="7" id="KW-1185">Reference proteome</keyword>
<evidence type="ECO:0000256" key="3">
    <source>
        <dbReference type="ARBA" id="ARBA00023295"/>
    </source>
</evidence>
<dbReference type="Gene3D" id="3.20.20.70">
    <property type="entry name" value="Aldolase class I"/>
    <property type="match status" value="1"/>
</dbReference>
<dbReference type="InterPro" id="IPR002241">
    <property type="entry name" value="Glyco_hydro_27"/>
</dbReference>
<dbReference type="PRINTS" id="PR00740">
    <property type="entry name" value="GLHYDRLASE27"/>
</dbReference>
<sequence length="465" mass="49831">MKNFSAARPPMGWNSWDCYGTTVTEDEVLANARFLAEHLLPYGWDTVVVDIDWSDPTARSHGYNAEAPLAMDAHGRLIPDPARFPSSSGGAGFGPLAGQVHALGLRFGIHTMRGIPRRAVAARTPVLGTDVTADAVADDTNVCEWNPDMLGLDHAHPAAQAYYDSTLALYASWGVDFVKADDMLWPYQADDVAAYARAIGRTGRRIELSLSPGRDLSLARLDDLREHATMWRICDDLWDRWEDVEANFARFARWAPHAGPAGWPDGDMLPLGRIGLRAERGEPRDDRLTRPERLSLLTLWVMARSPLMVGGDLPSSDPETIALLQNPDVLAVHSGSRGNRELFREGPLVVWAAESAGTDGASAAGAGSTAAAGGTPTDGSTQSDDAVRWAAVFNLGDEPMDAVLDAGDLGFPLAGEVRELWTGDLVPLEPIAVQSDAARGVAPGSAALRLDLPPHGAALLRSAAR</sequence>
<dbReference type="GO" id="GO:0016787">
    <property type="term" value="F:hydrolase activity"/>
    <property type="evidence" value="ECO:0007669"/>
    <property type="project" value="UniProtKB-KW"/>
</dbReference>
<feature type="compositionally biased region" description="Low complexity" evidence="5">
    <location>
        <begin position="359"/>
        <end position="381"/>
    </location>
</feature>
<dbReference type="EC" id="3.2.1.22" evidence="4"/>
<feature type="region of interest" description="Disordered" evidence="5">
    <location>
        <begin position="359"/>
        <end position="383"/>
    </location>
</feature>
<dbReference type="InterPro" id="IPR017853">
    <property type="entry name" value="GH"/>
</dbReference>
<protein>
    <recommendedName>
        <fullName evidence="4">Alpha-galactosidase</fullName>
        <ecNumber evidence="4">3.2.1.22</ecNumber>
    </recommendedName>
    <alternativeName>
        <fullName evidence="4">Melibiase</fullName>
    </alternativeName>
</protein>
<evidence type="ECO:0000313" key="6">
    <source>
        <dbReference type="EMBL" id="GAA1869531.1"/>
    </source>
</evidence>
<keyword evidence="4" id="KW-1015">Disulfide bond</keyword>
<evidence type="ECO:0000256" key="2">
    <source>
        <dbReference type="ARBA" id="ARBA00022801"/>
    </source>
</evidence>
<name>A0ABN2NHH6_9MICO</name>
<dbReference type="PANTHER" id="PTHR11452:SF42">
    <property type="entry name" value="ALPHA-GALACTOSIDASE"/>
    <property type="match status" value="1"/>
</dbReference>
<comment type="catalytic activity">
    <reaction evidence="4">
        <text>Hydrolysis of terminal, non-reducing alpha-D-galactose residues in alpha-D-galactosides, including galactose oligosaccharides, galactomannans and galactolipids.</text>
        <dbReference type="EC" id="3.2.1.22"/>
    </reaction>
</comment>
<keyword evidence="3 4" id="KW-0326">Glycosidase</keyword>
<evidence type="ECO:0000256" key="1">
    <source>
        <dbReference type="ARBA" id="ARBA00009743"/>
    </source>
</evidence>
<dbReference type="Gene3D" id="2.60.40.1180">
    <property type="entry name" value="Golgi alpha-mannosidase II"/>
    <property type="match status" value="1"/>
</dbReference>
<reference evidence="6 7" key="1">
    <citation type="journal article" date="2019" name="Int. J. Syst. Evol. Microbiol.">
        <title>The Global Catalogue of Microorganisms (GCM) 10K type strain sequencing project: providing services to taxonomists for standard genome sequencing and annotation.</title>
        <authorList>
            <consortium name="The Broad Institute Genomics Platform"/>
            <consortium name="The Broad Institute Genome Sequencing Center for Infectious Disease"/>
            <person name="Wu L."/>
            <person name="Ma J."/>
        </authorList>
    </citation>
    <scope>NUCLEOTIDE SEQUENCE [LARGE SCALE GENOMIC DNA]</scope>
    <source>
        <strain evidence="6 7">JCM 14326</strain>
    </source>
</reference>